<feature type="compositionally biased region" description="Pro residues" evidence="1">
    <location>
        <begin position="212"/>
        <end position="226"/>
    </location>
</feature>
<accession>A0A4Q7M2Y2</accession>
<evidence type="ECO:0000256" key="1">
    <source>
        <dbReference type="SAM" id="MobiDB-lite"/>
    </source>
</evidence>
<name>A0A4Q7M2Y2_9MICO</name>
<dbReference type="EMBL" id="SGWX01000001">
    <property type="protein sequence ID" value="RZS61661.1"/>
    <property type="molecule type" value="Genomic_DNA"/>
</dbReference>
<sequence>MATTPNANDVLMGGGGVPSAKFANPGDSISGRITAPPQAYQVRDYDKNNPGAGELKFYPSGDPIMAIYVDVQTDLRDPSIEDDDGTRRVYIEGRYIKEDVRNAVRAAGAPGLEVGGVLTLAFTHREDPADKRSRKFWQARYVPAGNAALMTPAPAPAVAPADPWAQPVASAPAFAQPGYTHPQQDAHPQLAQMFPQAVVGGQPAPAVAPVSAPAPQPVSAPAPAPAPAADDPVAKIRQLISLGLSDEQIAAPMGLDPTVVAQFRNAA</sequence>
<comment type="caution">
    <text evidence="2">The sequence shown here is derived from an EMBL/GenBank/DDBJ whole genome shotgun (WGS) entry which is preliminary data.</text>
</comment>
<dbReference type="AlphaFoldDB" id="A0A4Q7M2Y2"/>
<dbReference type="Proteomes" id="UP000293852">
    <property type="component" value="Unassembled WGS sequence"/>
</dbReference>
<evidence type="ECO:0000313" key="3">
    <source>
        <dbReference type="Proteomes" id="UP000293852"/>
    </source>
</evidence>
<dbReference type="OrthoDB" id="4548637at2"/>
<feature type="region of interest" description="Disordered" evidence="1">
    <location>
        <begin position="204"/>
        <end position="229"/>
    </location>
</feature>
<evidence type="ECO:0000313" key="2">
    <source>
        <dbReference type="EMBL" id="RZS61661.1"/>
    </source>
</evidence>
<protein>
    <submittedName>
        <fullName evidence="2">Uncharacterized protein</fullName>
    </submittedName>
</protein>
<reference evidence="2 3" key="1">
    <citation type="submission" date="2019-02" db="EMBL/GenBank/DDBJ databases">
        <title>Sequencing the genomes of 1000 actinobacteria strains.</title>
        <authorList>
            <person name="Klenk H.-P."/>
        </authorList>
    </citation>
    <scope>NUCLEOTIDE SEQUENCE [LARGE SCALE GENOMIC DNA]</scope>
    <source>
        <strain evidence="2 3">DSM 16932</strain>
    </source>
</reference>
<keyword evidence="3" id="KW-1185">Reference proteome</keyword>
<gene>
    <name evidence="2" type="ORF">EV386_1971</name>
</gene>
<organism evidence="2 3">
    <name type="scientific">Xylanimonas ulmi</name>
    <dbReference type="NCBI Taxonomy" id="228973"/>
    <lineage>
        <taxon>Bacteria</taxon>
        <taxon>Bacillati</taxon>
        <taxon>Actinomycetota</taxon>
        <taxon>Actinomycetes</taxon>
        <taxon>Micrococcales</taxon>
        <taxon>Promicromonosporaceae</taxon>
        <taxon>Xylanimonas</taxon>
    </lineage>
</organism>
<proteinExistence type="predicted"/>
<dbReference type="RefSeq" id="WP_130414533.1">
    <property type="nucleotide sequence ID" value="NZ_SGWX01000001.1"/>
</dbReference>